<keyword evidence="11" id="KW-0256">Endoplasmic reticulum</keyword>
<dbReference type="NCBIfam" id="TIGR00229">
    <property type="entry name" value="sensory_box"/>
    <property type="match status" value="1"/>
</dbReference>
<dbReference type="Pfam" id="PF25487">
    <property type="entry name" value="ETR1_N"/>
    <property type="match status" value="1"/>
</dbReference>
<keyword evidence="8 18" id="KW-0812">Transmembrane</keyword>
<evidence type="ECO:0000259" key="20">
    <source>
        <dbReference type="PROSITE" id="PS50109"/>
    </source>
</evidence>
<dbReference type="InterPro" id="IPR016132">
    <property type="entry name" value="Phyto_chromo_attachment"/>
</dbReference>
<dbReference type="AlphaFoldDB" id="K9WNU4"/>
<keyword evidence="10" id="KW-0808">Transferase</keyword>
<feature type="domain" description="PAC" evidence="22">
    <location>
        <begin position="212"/>
        <end position="264"/>
    </location>
</feature>
<dbReference type="PROSITE" id="PS50109">
    <property type="entry name" value="HIS_KIN"/>
    <property type="match status" value="1"/>
</dbReference>
<evidence type="ECO:0000256" key="10">
    <source>
        <dbReference type="ARBA" id="ARBA00022777"/>
    </source>
</evidence>
<dbReference type="InterPro" id="IPR029016">
    <property type="entry name" value="GAF-like_dom_sf"/>
</dbReference>
<dbReference type="PANTHER" id="PTHR43065:SF50">
    <property type="entry name" value="HISTIDINE KINASE"/>
    <property type="match status" value="1"/>
</dbReference>
<dbReference type="InterPro" id="IPR036097">
    <property type="entry name" value="HisK_dim/P_sf"/>
</dbReference>
<evidence type="ECO:0000259" key="22">
    <source>
        <dbReference type="PROSITE" id="PS50113"/>
    </source>
</evidence>
<protein>
    <recommendedName>
        <fullName evidence="6">histidine kinase</fullName>
        <ecNumber evidence="6">2.7.13.3</ecNumber>
    </recommendedName>
</protein>
<feature type="transmembrane region" description="Helical" evidence="18">
    <location>
        <begin position="20"/>
        <end position="45"/>
    </location>
</feature>
<evidence type="ECO:0000256" key="9">
    <source>
        <dbReference type="ARBA" id="ARBA00022745"/>
    </source>
</evidence>
<dbReference type="KEGG" id="mic:Mic7113_6273"/>
<dbReference type="GO" id="GO:0000155">
    <property type="term" value="F:phosphorelay sensor kinase activity"/>
    <property type="evidence" value="ECO:0007669"/>
    <property type="project" value="InterPro"/>
</dbReference>
<dbReference type="PRINTS" id="PR00344">
    <property type="entry name" value="BCTRLSENSOR"/>
</dbReference>
<evidence type="ECO:0000256" key="7">
    <source>
        <dbReference type="ARBA" id="ARBA00022553"/>
    </source>
</evidence>
<dbReference type="Gene3D" id="3.30.565.10">
    <property type="entry name" value="Histidine kinase-like ATPase, C-terminal domain"/>
    <property type="match status" value="1"/>
</dbReference>
<feature type="domain" description="PAS" evidence="21">
    <location>
        <begin position="444"/>
        <end position="492"/>
    </location>
</feature>
<evidence type="ECO:0000256" key="4">
    <source>
        <dbReference type="ARBA" id="ARBA00006402"/>
    </source>
</evidence>
<dbReference type="Pfam" id="PF08447">
    <property type="entry name" value="PAS_3"/>
    <property type="match status" value="1"/>
</dbReference>
<dbReference type="SUPFAM" id="SSF55874">
    <property type="entry name" value="ATPase domain of HSP90 chaperone/DNA topoisomerase II/histidine kinase"/>
    <property type="match status" value="1"/>
</dbReference>
<evidence type="ECO:0000256" key="2">
    <source>
        <dbReference type="ARBA" id="ARBA00001935"/>
    </source>
</evidence>
<dbReference type="SMART" id="SM00091">
    <property type="entry name" value="PAS"/>
    <property type="match status" value="2"/>
</dbReference>
<dbReference type="PROSITE" id="PS50112">
    <property type="entry name" value="PAS"/>
    <property type="match status" value="1"/>
</dbReference>
<dbReference type="InterPro" id="IPR058544">
    <property type="entry name" value="ETR1_N"/>
</dbReference>
<dbReference type="Proteomes" id="UP000010471">
    <property type="component" value="Chromosome"/>
</dbReference>
<comment type="cofactor">
    <cofactor evidence="2">
        <name>Cu cation</name>
        <dbReference type="ChEBI" id="CHEBI:23378"/>
    </cofactor>
</comment>
<proteinExistence type="inferred from homology"/>
<feature type="domain" description="Phytochrome chromophore attachment site" evidence="19">
    <location>
        <begin position="277"/>
        <end position="413"/>
    </location>
</feature>
<evidence type="ECO:0000256" key="17">
    <source>
        <dbReference type="SAM" id="Coils"/>
    </source>
</evidence>
<evidence type="ECO:0000256" key="14">
    <source>
        <dbReference type="ARBA" id="ARBA00023012"/>
    </source>
</evidence>
<dbReference type="HOGENOM" id="CLU_000445_114_39_3"/>
<dbReference type="EC" id="2.7.13.3" evidence="6"/>
<evidence type="ECO:0000259" key="19">
    <source>
        <dbReference type="PROSITE" id="PS50046"/>
    </source>
</evidence>
<dbReference type="InterPro" id="IPR003594">
    <property type="entry name" value="HATPase_dom"/>
</dbReference>
<evidence type="ECO:0000256" key="11">
    <source>
        <dbReference type="ARBA" id="ARBA00022824"/>
    </source>
</evidence>
<dbReference type="EMBL" id="CP003630">
    <property type="protein sequence ID" value="AFZ21863.1"/>
    <property type="molecule type" value="Genomic_DNA"/>
</dbReference>
<dbReference type="InterPro" id="IPR003661">
    <property type="entry name" value="HisK_dim/P_dom"/>
</dbReference>
<keyword evidence="17" id="KW-0175">Coiled coil</keyword>
<comment type="similarity">
    <text evidence="4">In the N-terminal section; belongs to the phytochrome family.</text>
</comment>
<keyword evidence="10" id="KW-0418">Kinase</keyword>
<keyword evidence="14" id="KW-0902">Two-component regulatory system</keyword>
<dbReference type="Pfam" id="PF02518">
    <property type="entry name" value="HATPase_c"/>
    <property type="match status" value="1"/>
</dbReference>
<dbReference type="SMART" id="SM00065">
    <property type="entry name" value="GAF"/>
    <property type="match status" value="1"/>
</dbReference>
<dbReference type="eggNOG" id="COG2203">
    <property type="taxonomic scope" value="Bacteria"/>
</dbReference>
<dbReference type="InterPro" id="IPR035965">
    <property type="entry name" value="PAS-like_dom_sf"/>
</dbReference>
<feature type="transmembrane region" description="Helical" evidence="18">
    <location>
        <begin position="57"/>
        <end position="80"/>
    </location>
</feature>
<dbReference type="InterPro" id="IPR004358">
    <property type="entry name" value="Sig_transdc_His_kin-like_C"/>
</dbReference>
<keyword evidence="16" id="KW-1015">Disulfide bond</keyword>
<evidence type="ECO:0000256" key="5">
    <source>
        <dbReference type="ARBA" id="ARBA00009842"/>
    </source>
</evidence>
<evidence type="ECO:0000256" key="18">
    <source>
        <dbReference type="SAM" id="Phobius"/>
    </source>
</evidence>
<dbReference type="CDD" id="cd00082">
    <property type="entry name" value="HisKA"/>
    <property type="match status" value="1"/>
</dbReference>
<dbReference type="eggNOG" id="COG4191">
    <property type="taxonomic scope" value="Bacteria"/>
</dbReference>
<dbReference type="SMART" id="SM00387">
    <property type="entry name" value="HATPase_c"/>
    <property type="match status" value="1"/>
</dbReference>
<evidence type="ECO:0000256" key="12">
    <source>
        <dbReference type="ARBA" id="ARBA00022989"/>
    </source>
</evidence>
<keyword evidence="7" id="KW-0597">Phosphoprotein</keyword>
<dbReference type="SUPFAM" id="SSF55781">
    <property type="entry name" value="GAF domain-like"/>
    <property type="match status" value="1"/>
</dbReference>
<comment type="subcellular location">
    <subcellularLocation>
        <location evidence="3">Endoplasmic reticulum membrane</location>
        <topology evidence="3">Multi-pass membrane protein</topology>
    </subcellularLocation>
</comment>
<dbReference type="Pfam" id="PF01590">
    <property type="entry name" value="GAF"/>
    <property type="match status" value="1"/>
</dbReference>
<dbReference type="InterPro" id="IPR000700">
    <property type="entry name" value="PAS-assoc_C"/>
</dbReference>
<dbReference type="InterPro" id="IPR001610">
    <property type="entry name" value="PAC"/>
</dbReference>
<keyword evidence="15 18" id="KW-0472">Membrane</keyword>
<accession>K9WNU4</accession>
<dbReference type="Gene3D" id="1.10.287.130">
    <property type="match status" value="1"/>
</dbReference>
<dbReference type="SUPFAM" id="SSF55785">
    <property type="entry name" value="PYP-like sensor domain (PAS domain)"/>
    <property type="match status" value="2"/>
</dbReference>
<evidence type="ECO:0000256" key="13">
    <source>
        <dbReference type="ARBA" id="ARBA00023008"/>
    </source>
</evidence>
<comment type="similarity">
    <text evidence="5">Belongs to the ethylene receptor family.</text>
</comment>
<dbReference type="PROSITE" id="PS50046">
    <property type="entry name" value="PHYTOCHROME_2"/>
    <property type="match status" value="1"/>
</dbReference>
<organism evidence="23 24">
    <name type="scientific">Allocoleopsis franciscana PCC 7113</name>
    <dbReference type="NCBI Taxonomy" id="1173027"/>
    <lineage>
        <taxon>Bacteria</taxon>
        <taxon>Bacillati</taxon>
        <taxon>Cyanobacteriota</taxon>
        <taxon>Cyanophyceae</taxon>
        <taxon>Coleofasciculales</taxon>
        <taxon>Coleofasciculaceae</taxon>
        <taxon>Allocoleopsis</taxon>
        <taxon>Allocoleopsis franciscana</taxon>
    </lineage>
</organism>
<evidence type="ECO:0000313" key="23">
    <source>
        <dbReference type="EMBL" id="AFZ21863.1"/>
    </source>
</evidence>
<evidence type="ECO:0000256" key="8">
    <source>
        <dbReference type="ARBA" id="ARBA00022692"/>
    </source>
</evidence>
<evidence type="ECO:0000256" key="1">
    <source>
        <dbReference type="ARBA" id="ARBA00000085"/>
    </source>
</evidence>
<dbReference type="Pfam" id="PF13188">
    <property type="entry name" value="PAS_8"/>
    <property type="match status" value="1"/>
</dbReference>
<keyword evidence="12 18" id="KW-1133">Transmembrane helix</keyword>
<feature type="coiled-coil region" evidence="17">
    <location>
        <begin position="121"/>
        <end position="148"/>
    </location>
</feature>
<dbReference type="Gene3D" id="3.30.450.20">
    <property type="entry name" value="PAS domain"/>
    <property type="match status" value="2"/>
</dbReference>
<dbReference type="STRING" id="1173027.Mic7113_6273"/>
<dbReference type="InterPro" id="IPR013655">
    <property type="entry name" value="PAS_fold_3"/>
</dbReference>
<feature type="domain" description="PAC" evidence="22">
    <location>
        <begin position="525"/>
        <end position="578"/>
    </location>
</feature>
<comment type="catalytic activity">
    <reaction evidence="1">
        <text>ATP + protein L-histidine = ADP + protein N-phospho-L-histidine.</text>
        <dbReference type="EC" id="2.7.13.3"/>
    </reaction>
</comment>
<dbReference type="PROSITE" id="PS50113">
    <property type="entry name" value="PAC"/>
    <property type="match status" value="2"/>
</dbReference>
<dbReference type="OrthoDB" id="9808408at2"/>
<dbReference type="Gene3D" id="2.10.70.100">
    <property type="match status" value="1"/>
</dbReference>
<keyword evidence="13" id="KW-0186">Copper</keyword>
<evidence type="ECO:0000256" key="15">
    <source>
        <dbReference type="ARBA" id="ARBA00023136"/>
    </source>
</evidence>
<dbReference type="InterPro" id="IPR005467">
    <property type="entry name" value="His_kinase_dom"/>
</dbReference>
<name>K9WNU4_9CYAN</name>
<feature type="coiled-coil region" evidence="17">
    <location>
        <begin position="580"/>
        <end position="610"/>
    </location>
</feature>
<dbReference type="PANTHER" id="PTHR43065">
    <property type="entry name" value="SENSOR HISTIDINE KINASE"/>
    <property type="match status" value="1"/>
</dbReference>
<evidence type="ECO:0000256" key="3">
    <source>
        <dbReference type="ARBA" id="ARBA00004477"/>
    </source>
</evidence>
<sequence>MVVAEFFIPHGHCYLWKPGLVGLHVVSDALTALAYYSIPLILIYFVTKRRDVPFNWIFLLFGAFIISCGTTHIMEIWTLWHPNYWLSGCIKAFTAIVSIYTASELVSLLPQALALPSTAQLEKEIRERQKAEAALLREKNHLAQAQKVAHVGSWEFDLTTQEIAWSDETFRIYGLTPGQPTPTLIEHRQKIHPEDGTVWETTVNELVVGKSGELEFRIVRPDGQVRHILAHGEPIFNADGQVYKLFGTVLDISDRIVAQQRERLVGEIALKIHHSLELDEILNTTVTEVRQFLETDRALIYRFNPDWSGYIAVESVGADFLSVLDMTINDHCFGSYYAQLYQQGRVRAIANIYTEGLQRCHIELLAPLQVTANLIVPILLGEKLWGLLIAHHCRGERNWQSYEIELLQQLATQVAIALQQSELYSRVQAELVERQRIEQELRISEELYRSVVTAMSEGIVLQQVDGRITACNASAEHILGLPAQEIFKRTSIDPPCWQTIYEDGSPFPGELHPAMVTLRTGKPQSNVIMGIRKLDGALIWIAINSQPLFHPKETQPYAVVTSFSDITDRRIAEEALRSLTQQERERALQLEQALKQLQHTQAQLVQNEKMVSLGQLVAGVAHEINNPTSFIYGNIYVASDYAQDLLHLIELYAKHYKEPVAEIAEYIERIDIDFIVEDFSKLLASMKEGAHRISEIVQSLRNFSRLDEMECKPVDIHQGIDNTLLILKHRLIQQFFSADGAASQELTGCDSIGGSEIQVIKEYGELPLIECYPGQLNQVFMNIISNAIDALADDHGSSIIDHGEESSNHRLPITNYQSPTIYIHTEVVDQNWIVIRIADNGLGIKAEAQPRIFDPFFTTKPPGKGTGLGLSISYQIVVDKHGGQLRCHSVPGLGTEFVIDLPISRSCSGIEQRALAELHSH</sequence>
<dbReference type="PATRIC" id="fig|1173027.3.peg.6945"/>
<evidence type="ECO:0000256" key="16">
    <source>
        <dbReference type="ARBA" id="ARBA00023157"/>
    </source>
</evidence>
<keyword evidence="9" id="KW-0936">Ethylene signaling pathway</keyword>
<gene>
    <name evidence="23" type="ORF">Mic7113_6273</name>
</gene>
<evidence type="ECO:0000313" key="24">
    <source>
        <dbReference type="Proteomes" id="UP000010471"/>
    </source>
</evidence>
<dbReference type="Gene3D" id="3.30.450.40">
    <property type="match status" value="1"/>
</dbReference>
<feature type="domain" description="Histidine kinase" evidence="20">
    <location>
        <begin position="619"/>
        <end position="905"/>
    </location>
</feature>
<reference evidence="23 24" key="1">
    <citation type="submission" date="2012-06" db="EMBL/GenBank/DDBJ databases">
        <title>Finished chromosome of genome of Microcoleus sp. PCC 7113.</title>
        <authorList>
            <consortium name="US DOE Joint Genome Institute"/>
            <person name="Gugger M."/>
            <person name="Coursin T."/>
            <person name="Rippka R."/>
            <person name="Tandeau De Marsac N."/>
            <person name="Huntemann M."/>
            <person name="Wei C.-L."/>
            <person name="Han J."/>
            <person name="Detter J.C."/>
            <person name="Han C."/>
            <person name="Tapia R."/>
            <person name="Chen A."/>
            <person name="Kyrpides N."/>
            <person name="Mavromatis K."/>
            <person name="Markowitz V."/>
            <person name="Szeto E."/>
            <person name="Ivanova N."/>
            <person name="Pagani I."/>
            <person name="Pati A."/>
            <person name="Goodwin L."/>
            <person name="Nordberg H.P."/>
            <person name="Cantor M.N."/>
            <person name="Hua S.X."/>
            <person name="Woyke T."/>
            <person name="Kerfeld C.A."/>
        </authorList>
    </citation>
    <scope>NUCLEOTIDE SEQUENCE [LARGE SCALE GENOMIC DNA]</scope>
    <source>
        <strain evidence="23 24">PCC 7113</strain>
    </source>
</reference>
<dbReference type="InterPro" id="IPR003018">
    <property type="entry name" value="GAF"/>
</dbReference>
<dbReference type="CDD" id="cd00130">
    <property type="entry name" value="PAS"/>
    <property type="match status" value="2"/>
</dbReference>
<dbReference type="SUPFAM" id="SSF47384">
    <property type="entry name" value="Homodimeric domain of signal transducing histidine kinase"/>
    <property type="match status" value="1"/>
</dbReference>
<dbReference type="RefSeq" id="WP_015185991.1">
    <property type="nucleotide sequence ID" value="NC_019738.1"/>
</dbReference>
<dbReference type="SMART" id="SM00086">
    <property type="entry name" value="PAC"/>
    <property type="match status" value="2"/>
</dbReference>
<evidence type="ECO:0000259" key="21">
    <source>
        <dbReference type="PROSITE" id="PS50112"/>
    </source>
</evidence>
<keyword evidence="24" id="KW-1185">Reference proteome</keyword>
<dbReference type="InterPro" id="IPR000014">
    <property type="entry name" value="PAS"/>
</dbReference>
<evidence type="ECO:0000256" key="6">
    <source>
        <dbReference type="ARBA" id="ARBA00012438"/>
    </source>
</evidence>
<dbReference type="InterPro" id="IPR036890">
    <property type="entry name" value="HATPase_C_sf"/>
</dbReference>
<dbReference type="eggNOG" id="COG2202">
    <property type="taxonomic scope" value="Bacteria"/>
</dbReference>